<name>A0ABW1L0I1_9PROT</name>
<keyword evidence="1" id="KW-0472">Membrane</keyword>
<keyword evidence="1" id="KW-0812">Transmembrane</keyword>
<dbReference type="Proteomes" id="UP001596116">
    <property type="component" value="Unassembled WGS sequence"/>
</dbReference>
<proteinExistence type="predicted"/>
<feature type="transmembrane region" description="Helical" evidence="1">
    <location>
        <begin position="238"/>
        <end position="260"/>
    </location>
</feature>
<feature type="transmembrane region" description="Helical" evidence="1">
    <location>
        <begin position="83"/>
        <end position="111"/>
    </location>
</feature>
<feature type="transmembrane region" description="Helical" evidence="1">
    <location>
        <begin position="26"/>
        <end position="50"/>
    </location>
</feature>
<organism evidence="2 3">
    <name type="scientific">Hyphococcus aureus</name>
    <dbReference type="NCBI Taxonomy" id="2666033"/>
    <lineage>
        <taxon>Bacteria</taxon>
        <taxon>Pseudomonadati</taxon>
        <taxon>Pseudomonadota</taxon>
        <taxon>Alphaproteobacteria</taxon>
        <taxon>Parvularculales</taxon>
        <taxon>Parvularculaceae</taxon>
        <taxon>Hyphococcus</taxon>
    </lineage>
</organism>
<evidence type="ECO:0000313" key="2">
    <source>
        <dbReference type="EMBL" id="MFC6036488.1"/>
    </source>
</evidence>
<feature type="transmembrane region" description="Helical" evidence="1">
    <location>
        <begin position="356"/>
        <end position="375"/>
    </location>
</feature>
<reference evidence="2 3" key="1">
    <citation type="submission" date="2024-09" db="EMBL/GenBank/DDBJ databases">
        <authorList>
            <person name="Zhang Z.-H."/>
        </authorList>
    </citation>
    <scope>NUCLEOTIDE SEQUENCE [LARGE SCALE GENOMIC DNA]</scope>
    <source>
        <strain evidence="2 3">HHTR114</strain>
    </source>
</reference>
<evidence type="ECO:0000313" key="3">
    <source>
        <dbReference type="Proteomes" id="UP001596116"/>
    </source>
</evidence>
<protein>
    <submittedName>
        <fullName evidence="2">Uncharacterized protein</fullName>
    </submittedName>
</protein>
<feature type="transmembrane region" description="Helical" evidence="1">
    <location>
        <begin position="132"/>
        <end position="157"/>
    </location>
</feature>
<gene>
    <name evidence="2" type="ORF">ACFMB1_13105</name>
</gene>
<accession>A0ABW1L0I1</accession>
<keyword evidence="1" id="KW-1133">Transmembrane helix</keyword>
<dbReference type="EMBL" id="JBHPON010000002">
    <property type="protein sequence ID" value="MFC6036488.1"/>
    <property type="molecule type" value="Genomic_DNA"/>
</dbReference>
<comment type="caution">
    <text evidence="2">The sequence shown here is derived from an EMBL/GenBank/DDBJ whole genome shotgun (WGS) entry which is preliminary data.</text>
</comment>
<feature type="transmembrane region" description="Helical" evidence="1">
    <location>
        <begin position="204"/>
        <end position="226"/>
    </location>
</feature>
<sequence>MELRIFSVMGEALHFGGRRLETIARVAWLPLALSMIAAMAAVFGLLSVIAGKLITFSDVPSFVGAQRLAVQNMATGFKNDPGAIWMLLAASFAAQTLLTASFMAPLIRYAGLGEKPAPGFIRAPFGPDQVRYVVSSIFGLFFVGVLVFGPLAAASFYTLKYVAEALAQTLASFPDPNSLHTIEVSKASDTIAAAGRSWIYNRAIPLSGAAPVALLFWGLLFFHFAPHNRPRAHPVGKVILRALTTFIVAAGMMLAAYYLFAEVVLNEFRSNATFLGVLSAAGAQFTSFDLSGLGEAIDFLVGSPEGRLIFFGLSAFFVVNYFSLRLFPYPGVAVCHKSLALGNTLAITRGWNILKLWVIVSLLTAFLLVIQVLVLNQLLLSLVLPKIVVLLYNATEVSTKLVNSGEAAEWVRPFFIWVWNLTKISINIVWSFFSFGVAAGLYGRLYREGEKAR</sequence>
<feature type="transmembrane region" description="Helical" evidence="1">
    <location>
        <begin position="424"/>
        <end position="443"/>
    </location>
</feature>
<feature type="transmembrane region" description="Helical" evidence="1">
    <location>
        <begin position="308"/>
        <end position="327"/>
    </location>
</feature>
<evidence type="ECO:0000256" key="1">
    <source>
        <dbReference type="SAM" id="Phobius"/>
    </source>
</evidence>
<dbReference type="RefSeq" id="WP_379882275.1">
    <property type="nucleotide sequence ID" value="NZ_JBHPON010000002.1"/>
</dbReference>
<keyword evidence="3" id="KW-1185">Reference proteome</keyword>